<protein>
    <submittedName>
        <fullName evidence="8">Type II secretion system F family protein</fullName>
    </submittedName>
</protein>
<evidence type="ECO:0000256" key="4">
    <source>
        <dbReference type="ARBA" id="ARBA00022989"/>
    </source>
</evidence>
<feature type="transmembrane region" description="Helical" evidence="6">
    <location>
        <begin position="285"/>
        <end position="304"/>
    </location>
</feature>
<evidence type="ECO:0000256" key="1">
    <source>
        <dbReference type="ARBA" id="ARBA00004651"/>
    </source>
</evidence>
<dbReference type="Pfam" id="PF00482">
    <property type="entry name" value="T2SSF"/>
    <property type="match status" value="1"/>
</dbReference>
<organism evidence="8 9">
    <name type="scientific">Paratractidigestivibacter faecalis</name>
    <dbReference type="NCBI Taxonomy" id="2292441"/>
    <lineage>
        <taxon>Bacteria</taxon>
        <taxon>Bacillati</taxon>
        <taxon>Actinomycetota</taxon>
        <taxon>Coriobacteriia</taxon>
        <taxon>Coriobacteriales</taxon>
        <taxon>Atopobiaceae</taxon>
        <taxon>Paratractidigestivibacter</taxon>
    </lineage>
</organism>
<name>A0ABV1IJA4_9ACTN</name>
<keyword evidence="2" id="KW-1003">Cell membrane</keyword>
<evidence type="ECO:0000256" key="2">
    <source>
        <dbReference type="ARBA" id="ARBA00022475"/>
    </source>
</evidence>
<feature type="transmembrane region" description="Helical" evidence="6">
    <location>
        <begin position="254"/>
        <end position="273"/>
    </location>
</feature>
<dbReference type="EMBL" id="JBBNGS010000018">
    <property type="protein sequence ID" value="MEQ2638390.1"/>
    <property type="molecule type" value="Genomic_DNA"/>
</dbReference>
<comment type="caution">
    <text evidence="8">The sequence shown here is derived from an EMBL/GenBank/DDBJ whole genome shotgun (WGS) entry which is preliminary data.</text>
</comment>
<evidence type="ECO:0000259" key="7">
    <source>
        <dbReference type="Pfam" id="PF00482"/>
    </source>
</evidence>
<keyword evidence="9" id="KW-1185">Reference proteome</keyword>
<accession>A0ABV1IJA4</accession>
<evidence type="ECO:0000256" key="3">
    <source>
        <dbReference type="ARBA" id="ARBA00022692"/>
    </source>
</evidence>
<comment type="subcellular location">
    <subcellularLocation>
        <location evidence="1">Cell membrane</location>
        <topology evidence="1">Multi-pass membrane protein</topology>
    </subcellularLocation>
</comment>
<sequence length="312" mass="32304">MEVFALMVAAASAGIAAALALGEAPRLGGAIVLAGRALPPRGLAALVRLGSTPVVQAAPLLPGWGWAARRARALAARAGVTLGEDQAQALLLLAVAACGLFSALLFWSIVAGVAAMLGVALALGAWEARARSVRLRELAQEMPAVFRTLSVAMGSGQTLAQAVEYVGTHERGPAAEPFGRLSLRLRCGLGTEEALGLLAAELEAPGVELLATALVVSHRTGSPLRELLTRSARLVERQGEFQRLLAVKTAQVRLSVRIVCALPLALVLLLALISPDFQRGLLTPTGLASVLIALAMDAAALLIIRKLMRGVV</sequence>
<dbReference type="PANTHER" id="PTHR35007:SF1">
    <property type="entry name" value="PILUS ASSEMBLY PROTEIN"/>
    <property type="match status" value="1"/>
</dbReference>
<proteinExistence type="predicted"/>
<keyword evidence="3 6" id="KW-0812">Transmembrane</keyword>
<dbReference type="PANTHER" id="PTHR35007">
    <property type="entry name" value="INTEGRAL MEMBRANE PROTEIN-RELATED"/>
    <property type="match status" value="1"/>
</dbReference>
<dbReference type="RefSeq" id="WP_349183093.1">
    <property type="nucleotide sequence ID" value="NZ_JBBNGS010000018.1"/>
</dbReference>
<evidence type="ECO:0000256" key="6">
    <source>
        <dbReference type="SAM" id="Phobius"/>
    </source>
</evidence>
<reference evidence="8 9" key="1">
    <citation type="submission" date="2024-04" db="EMBL/GenBank/DDBJ databases">
        <title>Human intestinal bacterial collection.</title>
        <authorList>
            <person name="Pauvert C."/>
            <person name="Hitch T.C.A."/>
            <person name="Clavel T."/>
        </authorList>
    </citation>
    <scope>NUCLEOTIDE SEQUENCE [LARGE SCALE GENOMIC DNA]</scope>
    <source>
        <strain evidence="8 9">CLA-AA-H197</strain>
    </source>
</reference>
<dbReference type="Proteomes" id="UP001478817">
    <property type="component" value="Unassembled WGS sequence"/>
</dbReference>
<keyword evidence="5 6" id="KW-0472">Membrane</keyword>
<gene>
    <name evidence="8" type="ORF">AAAT05_08575</name>
</gene>
<feature type="transmembrane region" description="Helical" evidence="6">
    <location>
        <begin position="93"/>
        <end position="126"/>
    </location>
</feature>
<evidence type="ECO:0000313" key="8">
    <source>
        <dbReference type="EMBL" id="MEQ2638390.1"/>
    </source>
</evidence>
<feature type="domain" description="Type II secretion system protein GspF" evidence="7">
    <location>
        <begin position="146"/>
        <end position="270"/>
    </location>
</feature>
<evidence type="ECO:0000313" key="9">
    <source>
        <dbReference type="Proteomes" id="UP001478817"/>
    </source>
</evidence>
<evidence type="ECO:0000256" key="5">
    <source>
        <dbReference type="ARBA" id="ARBA00023136"/>
    </source>
</evidence>
<keyword evidence="4 6" id="KW-1133">Transmembrane helix</keyword>
<dbReference type="InterPro" id="IPR018076">
    <property type="entry name" value="T2SS_GspF_dom"/>
</dbReference>